<organism evidence="1 2">
    <name type="scientific">Photobacterium angustum (strain S14 / CCUG 15956)</name>
    <name type="common">Vibrio sp. (strain S14 / CCUG 15956)</name>
    <dbReference type="NCBI Taxonomy" id="314292"/>
    <lineage>
        <taxon>Bacteria</taxon>
        <taxon>Pseudomonadati</taxon>
        <taxon>Pseudomonadota</taxon>
        <taxon>Gammaproteobacteria</taxon>
        <taxon>Vibrionales</taxon>
        <taxon>Vibrionaceae</taxon>
        <taxon>Photobacterium</taxon>
    </lineage>
</organism>
<dbReference type="EMBL" id="AAOJ01000003">
    <property type="protein sequence ID" value="EAS64336.1"/>
    <property type="molecule type" value="Genomic_DNA"/>
</dbReference>
<accession>Q1ZQG1</accession>
<dbReference type="AlphaFoldDB" id="Q1ZQG1"/>
<evidence type="ECO:0000313" key="2">
    <source>
        <dbReference type="Proteomes" id="UP000001603"/>
    </source>
</evidence>
<dbReference type="GeneID" id="61231848"/>
<keyword evidence="1" id="KW-0378">Hydrolase</keyword>
<proteinExistence type="predicted"/>
<dbReference type="GO" id="GO:0016787">
    <property type="term" value="F:hydrolase activity"/>
    <property type="evidence" value="ECO:0007669"/>
    <property type="project" value="UniProtKB-KW"/>
</dbReference>
<protein>
    <submittedName>
        <fullName evidence="1">Heat shock protein HtpX</fullName>
        <ecNumber evidence="1">3.4.24.-</ecNumber>
    </submittedName>
</protein>
<evidence type="ECO:0000313" key="1">
    <source>
        <dbReference type="EMBL" id="EAS64336.1"/>
    </source>
</evidence>
<gene>
    <name evidence="1" type="ORF">VAS14_01421</name>
</gene>
<comment type="caution">
    <text evidence="1">The sequence shown here is derived from an EMBL/GenBank/DDBJ whole genome shotgun (WGS) entry which is preliminary data.</text>
</comment>
<dbReference type="HOGENOM" id="CLU_211710_0_0_6"/>
<dbReference type="Proteomes" id="UP000001603">
    <property type="component" value="Unassembled WGS sequence"/>
</dbReference>
<dbReference type="RefSeq" id="WP_005367277.1">
    <property type="nucleotide sequence ID" value="NZ_CH902600.1"/>
</dbReference>
<sequence>MASKENYQVAVDILRCHLGMSLEEAHKELGIDQVATSSATETQELLIGLNQDN</sequence>
<dbReference type="EC" id="3.4.24.-" evidence="1"/>
<name>Q1ZQG1_PHOAS</name>
<keyword evidence="1" id="KW-0346">Stress response</keyword>
<reference evidence="1 2" key="1">
    <citation type="journal article" date="2009" name="Proc. Natl. Acad. Sci. U.S.A.">
        <title>The genomic basis of trophic strategy in marine bacteria.</title>
        <authorList>
            <person name="Lauro F.M."/>
            <person name="McDougald D."/>
            <person name="Thomas T."/>
            <person name="Williams T.J."/>
            <person name="Egan S."/>
            <person name="Rice S."/>
            <person name="DeMaere M.Z."/>
            <person name="Ting L."/>
            <person name="Ertan H."/>
            <person name="Johnson J."/>
            <person name="Ferriera S."/>
            <person name="Lapidus A."/>
            <person name="Anderson I."/>
            <person name="Kyrpides N."/>
            <person name="Munk A.C."/>
            <person name="Detter C."/>
            <person name="Han C.S."/>
            <person name="Brown M.V."/>
            <person name="Robb F.T."/>
            <person name="Kjelleberg S."/>
            <person name="Cavicchioli R."/>
        </authorList>
    </citation>
    <scope>NUCLEOTIDE SEQUENCE [LARGE SCALE GENOMIC DNA]</scope>
    <source>
        <strain evidence="1 2">S14</strain>
    </source>
</reference>